<dbReference type="GO" id="GO:0045948">
    <property type="term" value="P:positive regulation of translational initiation"/>
    <property type="evidence" value="ECO:0007669"/>
    <property type="project" value="TreeGrafter"/>
</dbReference>
<dbReference type="EMBL" id="MU827779">
    <property type="protein sequence ID" value="KAJ7339594.1"/>
    <property type="molecule type" value="Genomic_DNA"/>
</dbReference>
<accession>A0A9X0CIH3</accession>
<dbReference type="SMART" id="SM00220">
    <property type="entry name" value="S_TKc"/>
    <property type="match status" value="1"/>
</dbReference>
<evidence type="ECO:0000259" key="1">
    <source>
        <dbReference type="PROSITE" id="PS50011"/>
    </source>
</evidence>
<dbReference type="Gene3D" id="3.30.70.330">
    <property type="match status" value="1"/>
</dbReference>
<dbReference type="Gene3D" id="1.10.510.10">
    <property type="entry name" value="Transferase(Phosphotransferase) domain 1"/>
    <property type="match status" value="1"/>
</dbReference>
<gene>
    <name evidence="2" type="primary">UHMK1</name>
    <name evidence="2" type="ORF">OS493_005997</name>
</gene>
<dbReference type="PANTHER" id="PTHR46962:SF1">
    <property type="entry name" value="SERINE_THREONINE-PROTEIN KINASE KIST"/>
    <property type="match status" value="1"/>
</dbReference>
<dbReference type="EC" id="2.7.11.1" evidence="2"/>
<evidence type="ECO:0000313" key="3">
    <source>
        <dbReference type="Proteomes" id="UP001163046"/>
    </source>
</evidence>
<dbReference type="GO" id="GO:0005524">
    <property type="term" value="F:ATP binding"/>
    <property type="evidence" value="ECO:0007669"/>
    <property type="project" value="InterPro"/>
</dbReference>
<dbReference type="InterPro" id="IPR034372">
    <property type="entry name" value="UHMK1"/>
</dbReference>
<reference evidence="2" key="1">
    <citation type="submission" date="2023-01" db="EMBL/GenBank/DDBJ databases">
        <title>Genome assembly of the deep-sea coral Lophelia pertusa.</title>
        <authorList>
            <person name="Herrera S."/>
            <person name="Cordes E."/>
        </authorList>
    </citation>
    <scope>NUCLEOTIDE SEQUENCE</scope>
    <source>
        <strain evidence="2">USNM1676648</strain>
        <tissue evidence="2">Polyp</tissue>
    </source>
</reference>
<dbReference type="InterPro" id="IPR011009">
    <property type="entry name" value="Kinase-like_dom_sf"/>
</dbReference>
<dbReference type="SUPFAM" id="SSF56112">
    <property type="entry name" value="Protein kinase-like (PK-like)"/>
    <property type="match status" value="1"/>
</dbReference>
<dbReference type="Proteomes" id="UP001163046">
    <property type="component" value="Unassembled WGS sequence"/>
</dbReference>
<dbReference type="InterPro" id="IPR012677">
    <property type="entry name" value="Nucleotide-bd_a/b_plait_sf"/>
</dbReference>
<dbReference type="GO" id="GO:0043021">
    <property type="term" value="F:ribonucleoprotein complex binding"/>
    <property type="evidence" value="ECO:0007669"/>
    <property type="project" value="TreeGrafter"/>
</dbReference>
<dbReference type="GO" id="GO:0004674">
    <property type="term" value="F:protein serine/threonine kinase activity"/>
    <property type="evidence" value="ECO:0007669"/>
    <property type="project" value="UniProtKB-EC"/>
</dbReference>
<dbReference type="OrthoDB" id="10266058at2759"/>
<dbReference type="InterPro" id="IPR035979">
    <property type="entry name" value="RBD_domain_sf"/>
</dbReference>
<evidence type="ECO:0000313" key="2">
    <source>
        <dbReference type="EMBL" id="KAJ7339594.1"/>
    </source>
</evidence>
<protein>
    <submittedName>
        <fullName evidence="2">Serine/threonine-protein kinase Kist</fullName>
        <ecNumber evidence="2">2.7.11.1</ecNumber>
    </submittedName>
</protein>
<name>A0A9X0CIH3_9CNID</name>
<dbReference type="SUPFAM" id="SSF54928">
    <property type="entry name" value="RNA-binding domain, RBD"/>
    <property type="match status" value="1"/>
</dbReference>
<organism evidence="2 3">
    <name type="scientific">Desmophyllum pertusum</name>
    <dbReference type="NCBI Taxonomy" id="174260"/>
    <lineage>
        <taxon>Eukaryota</taxon>
        <taxon>Metazoa</taxon>
        <taxon>Cnidaria</taxon>
        <taxon>Anthozoa</taxon>
        <taxon>Hexacorallia</taxon>
        <taxon>Scleractinia</taxon>
        <taxon>Caryophylliina</taxon>
        <taxon>Caryophylliidae</taxon>
        <taxon>Desmophyllum</taxon>
    </lineage>
</organism>
<keyword evidence="2" id="KW-0418">Kinase</keyword>
<sequence length="442" mass="50744">MASSMDIKEGEKFKSATYNWELGHCIGRGTCSVVVEAAGTWSSNNMRRCPRVLKGAAKIFKQGPQFEHAATNEIEILQYLSHQGESSFKYYIVRLVDYFLHRDQLHLVYERLDCNLHHILLKNSGKGLPLSIVKRCAWDIVRALSFLATNRVVHGDLKMSNIMWNPNRGVFQLVDFGLSFMEGQQPQQPLQSPGYQSPEALVWNRLIAEGTADRSNSKCCFASDIWSFSYVLWYMYTGTPASRCQTDEPVCDMCLQEENYRCSGMKTGASICRCFKEDAKCIHFKQIQKELPKDERNITYEQHELFLDFIMRMMKCRPEQRITPFNAMQHVFLDSSSWLSPLSLTELLLLPTRILQLTNIHLESLSTDDVMDVKEECAKFGVVRGCKFDGDSTAGYKVFVEFSDADDCSRAHTALTGREYNDRTVITSFYPIDYYNTDYFGH</sequence>
<dbReference type="GO" id="GO:0071598">
    <property type="term" value="C:neuronal ribonucleoprotein granule"/>
    <property type="evidence" value="ECO:0007669"/>
    <property type="project" value="TreeGrafter"/>
</dbReference>
<dbReference type="GO" id="GO:0005634">
    <property type="term" value="C:nucleus"/>
    <property type="evidence" value="ECO:0007669"/>
    <property type="project" value="TreeGrafter"/>
</dbReference>
<proteinExistence type="predicted"/>
<dbReference type="Gene3D" id="3.30.200.20">
    <property type="entry name" value="Phosphorylase Kinase, domain 1"/>
    <property type="match status" value="1"/>
</dbReference>
<dbReference type="GO" id="GO:0003676">
    <property type="term" value="F:nucleic acid binding"/>
    <property type="evidence" value="ECO:0007669"/>
    <property type="project" value="InterPro"/>
</dbReference>
<keyword evidence="3" id="KW-1185">Reference proteome</keyword>
<dbReference type="GO" id="GO:0046825">
    <property type="term" value="P:regulation of protein export from nucleus"/>
    <property type="evidence" value="ECO:0007669"/>
    <property type="project" value="TreeGrafter"/>
</dbReference>
<dbReference type="InterPro" id="IPR000719">
    <property type="entry name" value="Prot_kinase_dom"/>
</dbReference>
<dbReference type="CDD" id="cd12232">
    <property type="entry name" value="RRM3_U2AF65"/>
    <property type="match status" value="1"/>
</dbReference>
<dbReference type="AlphaFoldDB" id="A0A9X0CIH3"/>
<feature type="domain" description="Protein kinase" evidence="1">
    <location>
        <begin position="20"/>
        <end position="333"/>
    </location>
</feature>
<dbReference type="PANTHER" id="PTHR46962">
    <property type="entry name" value="SERINE/THREONINE-PROTEIN KINASE KIST"/>
    <property type="match status" value="1"/>
</dbReference>
<keyword evidence="2" id="KW-0808">Transferase</keyword>
<comment type="caution">
    <text evidence="2">The sequence shown here is derived from an EMBL/GenBank/DDBJ whole genome shotgun (WGS) entry which is preliminary data.</text>
</comment>
<dbReference type="Pfam" id="PF00069">
    <property type="entry name" value="Pkinase"/>
    <property type="match status" value="1"/>
</dbReference>
<dbReference type="PROSITE" id="PS50011">
    <property type="entry name" value="PROTEIN_KINASE_DOM"/>
    <property type="match status" value="1"/>
</dbReference>